<dbReference type="GO" id="GO:0005643">
    <property type="term" value="C:nuclear pore"/>
    <property type="evidence" value="ECO:0007669"/>
    <property type="project" value="InterPro"/>
</dbReference>
<dbReference type="InterPro" id="IPR016024">
    <property type="entry name" value="ARM-type_fold"/>
</dbReference>
<dbReference type="PANTHER" id="PTHR31344:SF0">
    <property type="entry name" value="NUCLEAR PORE COMPLEX PROTEIN NUP205"/>
    <property type="match status" value="1"/>
</dbReference>
<comment type="similarity">
    <text evidence="2">Belongs to the NUP186/NUP192/NUP205 family.</text>
</comment>
<proteinExistence type="inferred from homology"/>
<dbReference type="Proteomes" id="UP000612055">
    <property type="component" value="Unassembled WGS sequence"/>
</dbReference>
<name>A0A835XPV6_9CHLO</name>
<evidence type="ECO:0000256" key="5">
    <source>
        <dbReference type="SAM" id="MobiDB-lite"/>
    </source>
</evidence>
<gene>
    <name evidence="7" type="ORF">HYH03_013942</name>
</gene>
<dbReference type="InterPro" id="IPR021827">
    <property type="entry name" value="Nup186/Nup192/Nup205"/>
</dbReference>
<sequence>MQDLAPLLELLLNLRAATAVESDEVLLYLQQFKEGFLKLLDFKGPSAESRRQVQSRRVTTAKYGLQELDPVPDVQQALLLSDELRLDEVLCVEYLTSALEERGVFGAEYAAGLYLEERQTSLKALARLLAEDAAAQHALHTGGAGGAGRGPHATAIASFVSELLAEKDAAGRQVLMTRLVAILKDTSLEPRPDTPLPLVRDEAGNPVSRVLLLQRERREAARCLLYVAGREPHVAPAVAVELLELLAGLLSRLGGTGSGDLFLVEECQLVLLAACSVLVPHEGRSHQQGALQELAGATRARAEAVTVAGYSGALRLCWGLLAVGSQAAPQDGVAWAREALKAGALTFLRQVFQHPHFKLDEPTHHHVVAATAHHVIATLLRTDAERTAGCFFQQLLLRCEAAIRPTGTPGHAVLAFVPFAPEAPEARADHLGSVLGLLADCFEAFPELYLANLADQEAGQRPVKEFLDRAINHPIMRSSPEVRVPFLQLMAALAGTERGAHLVLRQMEAMGQVPALEVLTLRKLFHTVLHYCLRFFATVSELQRQQAAQMQGGMGGALQSASLSAYEAIMNPYEADILVAFLRLLRRVLECGRPSEVAAFWASTAAEMAPSLNGFPLQEPLFQLMCYPVQNNVKAALDEVLGALASALPPLAARLLERLLQCTVVRPAAAVLATVPRLDIVQQLNEVEARREEYPETLALVTLLNDLLGPLLGGGGGGVGGSGAGGRRPLLGGGGGAGVGAGGAVVPGGSQGVGLPDGGADVAQFTTFVQQHVLGHLWTRGYRVAAQKWQLAAACFTHLEHVLDLATRGGLPPPLPPNEAAAAPKQPPGYLIMHDLLGGGPAYAALLHILSPGYAALTALQSATDEVAPREAAVLAGLRVLNAALRLDLAFVDHLGRMSLSNSNRYQPVHQKLLAGGVRQVSTLLQYVCYPDSAEIQVEAIRLALELSARLPHLVEMLATPGAGGAAGGMPFLPASAVGGALGAAATAAAAAAAADDLSDVLGSLRRGFAQAMAQGAACPNALDALDAPPSERMGPFGPASSADPADPRAALVLRLLLSAAHPSAPAPSLAHLLLGYDMEAGLGGRLDESLLLPHQEYSCLTIVERMLTQHEMRLALSKPRLYSQCLCLLHRMASAPLGGLPMLEFLSPKSNPLVPSLRGLLTLELPGGAEAAEARPHDLSAALHSRSWLMRIVALLLLRLEHEPSSRQLLAELFAPPSAPALPTDPSGAAMDLSGSGSGPGSTSVAGTSTLLEAMRSASALAFPEPQLSDLTQEQRRMLQDLSSGDAPLEQLLGNPALARAVGVAMTSDTGDELFSVDALFALLRARLDAFAARAGGGVGGGLGLGLGGPGAGGGGPGSPGGDAVGADAARAALRYAQRYNAHVLLAGAQAAAVEAWQQLVQVVYTRQYELLDGLLRGGAAEALHDTLAACLETVRGLLGRRDGAAERAAAPLCSAARVLLSKLQEQALLHVSLGQAADPLASVRVPSRCQALLRLLTGLIGGAAARRAPAVRLQLYAATLQYLQLSRGSKLATACAPPVLAALLQGWGTPVEAVAVMDQSEELIERANAAVVSEAGPALVEALAADALSGSAPPLGQAVALHLLRALALVDSGGGGGGGGGGAAGAAVAAASYAAGVPQQLLAQVAALTPAALAGGGKKARRAVHVMEAALALLAALAAAGPPAARAAAAQQLYSLNAVTALTRCSALDLVPEDPASAPLRGGASAAAAASADSTRSRLNALAAPLLRLLLTLAAALPDSPALRADAAAFASAHHGLLCRLMSDAAGAGSRSWAPGDTELELADLALGLLVRLVPALPSLAPLVAEGLKAMAFKLAFQFCCLDERSASPIVQGLRAARREAAAAAAGFAMPPGAGAGAGAGAIVPAGNGAGNGYANGNGNGSGGGYGAAGARNAACSRGARVASVRCSLARLLRDMAAAAVATAPSASAAAAAAPPSGLLRAVGPPEHRELDPLSGRPTLLLVRDMAQQACHDAAAALDELAELLALLRLPDSQLDEATVSERLRAYAPAGSATVAAAVAAGASAAGLAARRRLARHYWALAASSLDRALGRALFVLEAALSTIAIHFLRCLPRPMSSLSSLLAARKDGSGTNGSGNNGSAAAMDTDDLLDQASANLDLAAGLPAPTEADARALGSREELELFMLQLADTCRHTEELLGRLSDAEASVAAAAGGGGGGNGGGSALGSLGGGGAGRLGGGGAADVLMGGGGVLSGSSPQQPVEGIDLMVRALKMYCARA</sequence>
<keyword evidence="8" id="KW-1185">Reference proteome</keyword>
<reference evidence="7" key="1">
    <citation type="journal article" date="2020" name="bioRxiv">
        <title>Comparative genomics of Chlamydomonas.</title>
        <authorList>
            <person name="Craig R.J."/>
            <person name="Hasan A.R."/>
            <person name="Ness R.W."/>
            <person name="Keightley P.D."/>
        </authorList>
    </citation>
    <scope>NUCLEOTIDE SEQUENCE</scope>
    <source>
        <strain evidence="7">CCAP 11/70</strain>
    </source>
</reference>
<dbReference type="PANTHER" id="PTHR31344">
    <property type="entry name" value="NUCLEAR PORE COMPLEX PROTEIN NUP205"/>
    <property type="match status" value="1"/>
</dbReference>
<keyword evidence="3" id="KW-0813">Transport</keyword>
<comment type="caution">
    <text evidence="7">The sequence shown here is derived from an EMBL/GenBank/DDBJ whole genome shotgun (WGS) entry which is preliminary data.</text>
</comment>
<evidence type="ECO:0000256" key="4">
    <source>
        <dbReference type="ARBA" id="ARBA00023242"/>
    </source>
</evidence>
<evidence type="ECO:0000256" key="3">
    <source>
        <dbReference type="ARBA" id="ARBA00022448"/>
    </source>
</evidence>
<evidence type="ECO:0000256" key="1">
    <source>
        <dbReference type="ARBA" id="ARBA00004123"/>
    </source>
</evidence>
<dbReference type="Pfam" id="PF11894">
    <property type="entry name" value="Nup192"/>
    <property type="match status" value="3"/>
</dbReference>
<dbReference type="OrthoDB" id="535363at2759"/>
<evidence type="ECO:0000313" key="8">
    <source>
        <dbReference type="Proteomes" id="UP000612055"/>
    </source>
</evidence>
<evidence type="ECO:0000313" key="7">
    <source>
        <dbReference type="EMBL" id="KAG2487372.1"/>
    </source>
</evidence>
<feature type="region of interest" description="Disordered" evidence="5">
    <location>
        <begin position="1222"/>
        <end position="1247"/>
    </location>
</feature>
<keyword evidence="4" id="KW-0539">Nucleus</keyword>
<protein>
    <submittedName>
        <fullName evidence="7">Uncharacterized protein</fullName>
    </submittedName>
</protein>
<dbReference type="EMBL" id="JAEHOE010000097">
    <property type="protein sequence ID" value="KAG2487372.1"/>
    <property type="molecule type" value="Genomic_DNA"/>
</dbReference>
<keyword evidence="6" id="KW-0732">Signal</keyword>
<feature type="signal peptide" evidence="6">
    <location>
        <begin position="1"/>
        <end position="19"/>
    </location>
</feature>
<dbReference type="SUPFAM" id="SSF48371">
    <property type="entry name" value="ARM repeat"/>
    <property type="match status" value="1"/>
</dbReference>
<evidence type="ECO:0000256" key="6">
    <source>
        <dbReference type="SAM" id="SignalP"/>
    </source>
</evidence>
<feature type="chain" id="PRO_5032495056" evidence="6">
    <location>
        <begin position="20"/>
        <end position="2260"/>
    </location>
</feature>
<evidence type="ECO:0000256" key="2">
    <source>
        <dbReference type="ARBA" id="ARBA00005892"/>
    </source>
</evidence>
<accession>A0A835XPV6</accession>
<comment type="subcellular location">
    <subcellularLocation>
        <location evidence="1">Nucleus</location>
    </subcellularLocation>
</comment>
<organism evidence="7 8">
    <name type="scientific">Edaphochlamys debaryana</name>
    <dbReference type="NCBI Taxonomy" id="47281"/>
    <lineage>
        <taxon>Eukaryota</taxon>
        <taxon>Viridiplantae</taxon>
        <taxon>Chlorophyta</taxon>
        <taxon>core chlorophytes</taxon>
        <taxon>Chlorophyceae</taxon>
        <taxon>CS clade</taxon>
        <taxon>Chlamydomonadales</taxon>
        <taxon>Chlamydomonadales incertae sedis</taxon>
        <taxon>Edaphochlamys</taxon>
    </lineage>
</organism>